<protein>
    <recommendedName>
        <fullName evidence="1">UspA domain-containing protein</fullName>
    </recommendedName>
</protein>
<reference evidence="2 3" key="1">
    <citation type="submission" date="2018-07" db="EMBL/GenBank/DDBJ databases">
        <title>The complete nuclear genome of the prasinophyte Chloropicon primus (CCMP1205).</title>
        <authorList>
            <person name="Pombert J.-F."/>
            <person name="Otis C."/>
            <person name="Turmel M."/>
            <person name="Lemieux C."/>
        </authorList>
    </citation>
    <scope>NUCLEOTIDE SEQUENCE [LARGE SCALE GENOMIC DNA]</scope>
    <source>
        <strain evidence="2 3">CCMP1205</strain>
    </source>
</reference>
<dbReference type="OrthoDB" id="843225at2759"/>
<keyword evidence="3" id="KW-1185">Reference proteome</keyword>
<dbReference type="SUPFAM" id="SSF52402">
    <property type="entry name" value="Adenine nucleotide alpha hydrolases-like"/>
    <property type="match status" value="2"/>
</dbReference>
<dbReference type="Gene3D" id="3.40.50.12370">
    <property type="match status" value="1"/>
</dbReference>
<dbReference type="PRINTS" id="PR01438">
    <property type="entry name" value="UNVRSLSTRESS"/>
</dbReference>
<feature type="domain" description="UspA" evidence="1">
    <location>
        <begin position="31"/>
        <end position="172"/>
    </location>
</feature>
<dbReference type="InterPro" id="IPR006016">
    <property type="entry name" value="UspA"/>
</dbReference>
<dbReference type="EMBL" id="CP031039">
    <property type="protein sequence ID" value="QDZ21702.1"/>
    <property type="molecule type" value="Genomic_DNA"/>
</dbReference>
<proteinExistence type="predicted"/>
<accession>A0A5B8MR25</accession>
<dbReference type="PANTHER" id="PTHR31964:SF113">
    <property type="entry name" value="USPA DOMAIN-CONTAINING PROTEIN"/>
    <property type="match status" value="1"/>
</dbReference>
<dbReference type="InterPro" id="IPR006015">
    <property type="entry name" value="Universal_stress_UspA"/>
</dbReference>
<evidence type="ECO:0000313" key="2">
    <source>
        <dbReference type="EMBL" id="QDZ21702.1"/>
    </source>
</evidence>
<dbReference type="Pfam" id="PF00582">
    <property type="entry name" value="Usp"/>
    <property type="match status" value="1"/>
</dbReference>
<dbReference type="AlphaFoldDB" id="A0A5B8MR25"/>
<dbReference type="PANTHER" id="PTHR31964">
    <property type="entry name" value="ADENINE NUCLEOTIDE ALPHA HYDROLASES-LIKE SUPERFAMILY PROTEIN"/>
    <property type="match status" value="1"/>
</dbReference>
<gene>
    <name evidence="2" type="ORF">A3770_06p42200</name>
</gene>
<evidence type="ECO:0000259" key="1">
    <source>
        <dbReference type="Pfam" id="PF00582"/>
    </source>
</evidence>
<dbReference type="Proteomes" id="UP000316726">
    <property type="component" value="Chromosome 6"/>
</dbReference>
<organism evidence="2 3">
    <name type="scientific">Chloropicon primus</name>
    <dbReference type="NCBI Taxonomy" id="1764295"/>
    <lineage>
        <taxon>Eukaryota</taxon>
        <taxon>Viridiplantae</taxon>
        <taxon>Chlorophyta</taxon>
        <taxon>Chloropicophyceae</taxon>
        <taxon>Chloropicales</taxon>
        <taxon>Chloropicaceae</taxon>
        <taxon>Chloropicon</taxon>
    </lineage>
</organism>
<sequence length="318" mass="34292">MMPRDLVSRTSTHGSRLGLADIKEDAESGNRVVCFAVGGSQNLERVIDQAWAWAKTSFVHTSDEIHLVHVQGLVAGLVGNTGNPAALQATPLARNWIPKRILNDLDRYKAHKLVHLHHDGAIAGALCDYAERVGAEAIVIGSRDLTAYHRILLGSVSKAILSRAGCAVAVVRLGPQPTPRQTIRPRHVVIALNDDEASSSVIEAAKCCLLFDDIITLLSITTSAAERGKRRSFLTQHMIGMQKDFQKCQVKVFASAENNTSKTLVDVINGATPKISLVICGSRRSLAKQWLGLGLGSVSEFLVDHVEACGVLVVKKGM</sequence>
<evidence type="ECO:0000313" key="3">
    <source>
        <dbReference type="Proteomes" id="UP000316726"/>
    </source>
</evidence>
<name>A0A5B8MR25_9CHLO</name>